<dbReference type="InterPro" id="IPR018170">
    <property type="entry name" value="Aldo/ket_reductase_CS"/>
</dbReference>
<comment type="caution">
    <text evidence="5">The sequence shown here is derived from an EMBL/GenBank/DDBJ whole genome shotgun (WGS) entry which is preliminary data.</text>
</comment>
<name>A0A1F5KHU1_9BACT</name>
<dbReference type="Pfam" id="PF00248">
    <property type="entry name" value="Aldo_ket_red"/>
    <property type="match status" value="1"/>
</dbReference>
<feature type="domain" description="NADP-dependent oxidoreductase" evidence="4">
    <location>
        <begin position="19"/>
        <end position="275"/>
    </location>
</feature>
<feature type="site" description="Lowers pKa of active site Tyr" evidence="3">
    <location>
        <position position="90"/>
    </location>
</feature>
<reference evidence="5 6" key="1">
    <citation type="journal article" date="2016" name="Nat. Commun.">
        <title>Thousands of microbial genomes shed light on interconnected biogeochemical processes in an aquifer system.</title>
        <authorList>
            <person name="Anantharaman K."/>
            <person name="Brown C.T."/>
            <person name="Hug L.A."/>
            <person name="Sharon I."/>
            <person name="Castelle C.J."/>
            <person name="Probst A.J."/>
            <person name="Thomas B.C."/>
            <person name="Singh A."/>
            <person name="Wilkins M.J."/>
            <person name="Karaoz U."/>
            <person name="Brodie E.L."/>
            <person name="Williams K.H."/>
            <person name="Hubbard S.S."/>
            <person name="Banfield J.F."/>
        </authorList>
    </citation>
    <scope>NUCLEOTIDE SEQUENCE [LARGE SCALE GENOMIC DNA]</scope>
</reference>
<dbReference type="CDD" id="cd19072">
    <property type="entry name" value="AKR_AKR3F1-like"/>
    <property type="match status" value="1"/>
</dbReference>
<organism evidence="5 6">
    <name type="scientific">Candidatus Daviesbacteria bacterium RIFCSPHIGHO2_02_FULL_43_12</name>
    <dbReference type="NCBI Taxonomy" id="1797776"/>
    <lineage>
        <taxon>Bacteria</taxon>
        <taxon>Candidatus Daviesiibacteriota</taxon>
    </lineage>
</organism>
<gene>
    <name evidence="5" type="ORF">A3D25_00130</name>
</gene>
<protein>
    <recommendedName>
        <fullName evidence="4">NADP-dependent oxidoreductase domain-containing protein</fullName>
    </recommendedName>
</protein>
<evidence type="ECO:0000313" key="5">
    <source>
        <dbReference type="EMBL" id="OGE40458.1"/>
    </source>
</evidence>
<dbReference type="InterPro" id="IPR036812">
    <property type="entry name" value="NAD(P)_OxRdtase_dom_sf"/>
</dbReference>
<dbReference type="Proteomes" id="UP000177328">
    <property type="component" value="Unassembled WGS sequence"/>
</dbReference>
<evidence type="ECO:0000256" key="2">
    <source>
        <dbReference type="PIRSR" id="PIRSR000097-2"/>
    </source>
</evidence>
<feature type="binding site" evidence="2">
    <location>
        <position position="122"/>
    </location>
    <ligand>
        <name>substrate</name>
    </ligand>
</feature>
<dbReference type="GO" id="GO:0016491">
    <property type="term" value="F:oxidoreductase activity"/>
    <property type="evidence" value="ECO:0007669"/>
    <property type="project" value="InterPro"/>
</dbReference>
<dbReference type="PANTHER" id="PTHR43638:SF3">
    <property type="entry name" value="ALDEHYDE REDUCTASE"/>
    <property type="match status" value="1"/>
</dbReference>
<accession>A0A1F5KHU1</accession>
<dbReference type="Gene3D" id="3.20.20.100">
    <property type="entry name" value="NADP-dependent oxidoreductase domain"/>
    <property type="match status" value="1"/>
</dbReference>
<evidence type="ECO:0000256" key="1">
    <source>
        <dbReference type="PIRSR" id="PIRSR000097-1"/>
    </source>
</evidence>
<evidence type="ECO:0000313" key="6">
    <source>
        <dbReference type="Proteomes" id="UP000177328"/>
    </source>
</evidence>
<dbReference type="SUPFAM" id="SSF51430">
    <property type="entry name" value="NAD(P)-linked oxidoreductase"/>
    <property type="match status" value="1"/>
</dbReference>
<dbReference type="AlphaFoldDB" id="A0A1F5KHU1"/>
<dbReference type="PANTHER" id="PTHR43638">
    <property type="entry name" value="OXIDOREDUCTASE, ALDO/KETO REDUCTASE FAMILY PROTEIN"/>
    <property type="match status" value="1"/>
</dbReference>
<dbReference type="PIRSF" id="PIRSF000097">
    <property type="entry name" value="AKR"/>
    <property type="match status" value="1"/>
</dbReference>
<dbReference type="PROSITE" id="PS00062">
    <property type="entry name" value="ALDOKETO_REDUCTASE_2"/>
    <property type="match status" value="1"/>
</dbReference>
<sequence>MMHIPTKKLKNGFIMPVFGLGTWNMGGKSKRGIARDDQADILAIKTAIELGVTHLDTAESYNDEEIIYAEELIGQAIRDFNRKDLFIVSKVSFDFSYNGIMSAVQDSLRRLQTDYLDLYLLHTHKLEFPLRESLHALDELVERGLIKNIGVSNFLPESLKEAQSLTKNKIVCNQVHYNLVYREPEDKGLVNYCQKEDVFLVAWSPLERGALMETPPMILKEMAEKYHKTPAQISLNWLISQDKVTAIAKTRSIEHLKENLGAVGWEMDREDIEKLRLEFPNQQVTSSTSVILS</sequence>
<proteinExistence type="predicted"/>
<evidence type="ECO:0000256" key="3">
    <source>
        <dbReference type="PIRSR" id="PIRSR000097-3"/>
    </source>
</evidence>
<dbReference type="EMBL" id="MFDD01000009">
    <property type="protein sequence ID" value="OGE40458.1"/>
    <property type="molecule type" value="Genomic_DNA"/>
</dbReference>
<evidence type="ECO:0000259" key="4">
    <source>
        <dbReference type="Pfam" id="PF00248"/>
    </source>
</evidence>
<dbReference type="InterPro" id="IPR020471">
    <property type="entry name" value="AKR"/>
</dbReference>
<dbReference type="PRINTS" id="PR00069">
    <property type="entry name" value="ALDKETRDTASE"/>
</dbReference>
<dbReference type="InterPro" id="IPR023210">
    <property type="entry name" value="NADP_OxRdtase_dom"/>
</dbReference>
<feature type="active site" description="Proton donor" evidence="1">
    <location>
        <position position="61"/>
    </location>
</feature>